<evidence type="ECO:0008006" key="4">
    <source>
        <dbReference type="Google" id="ProtNLM"/>
    </source>
</evidence>
<dbReference type="Proteomes" id="UP001595387">
    <property type="component" value="Unassembled WGS sequence"/>
</dbReference>
<organism evidence="2 3">
    <name type="scientific">Virgibacillus sediminis</name>
    <dbReference type="NCBI Taxonomy" id="202260"/>
    <lineage>
        <taxon>Bacteria</taxon>
        <taxon>Bacillati</taxon>
        <taxon>Bacillota</taxon>
        <taxon>Bacilli</taxon>
        <taxon>Bacillales</taxon>
        <taxon>Bacillaceae</taxon>
        <taxon>Virgibacillus</taxon>
    </lineage>
</organism>
<accession>A0ABV7A5D2</accession>
<dbReference type="RefSeq" id="WP_390304540.1">
    <property type="nucleotide sequence ID" value="NZ_JBHRRZ010000012.1"/>
</dbReference>
<protein>
    <recommendedName>
        <fullName evidence="4">Lipoyl-binding domain-containing protein</fullName>
    </recommendedName>
</protein>
<evidence type="ECO:0000256" key="1">
    <source>
        <dbReference type="SAM" id="MobiDB-lite"/>
    </source>
</evidence>
<sequence>MKEVFHTIYSPSHGTVEKVFIQPESYVYEWEKLFLIRSHEQKEKEVCIGVSGTVSSVEISVGQEGSPDTPLAIIKDDLQITGSD</sequence>
<feature type="region of interest" description="Disordered" evidence="1">
    <location>
        <begin position="61"/>
        <end position="84"/>
    </location>
</feature>
<dbReference type="SUPFAM" id="SSF51230">
    <property type="entry name" value="Single hybrid motif"/>
    <property type="match status" value="1"/>
</dbReference>
<gene>
    <name evidence="2" type="ORF">ACFODW_06720</name>
</gene>
<reference evidence="3" key="1">
    <citation type="journal article" date="2019" name="Int. J. Syst. Evol. Microbiol.">
        <title>The Global Catalogue of Microorganisms (GCM) 10K type strain sequencing project: providing services to taxonomists for standard genome sequencing and annotation.</title>
        <authorList>
            <consortium name="The Broad Institute Genomics Platform"/>
            <consortium name="The Broad Institute Genome Sequencing Center for Infectious Disease"/>
            <person name="Wu L."/>
            <person name="Ma J."/>
        </authorList>
    </citation>
    <scope>NUCLEOTIDE SEQUENCE [LARGE SCALE GENOMIC DNA]</scope>
    <source>
        <strain evidence="3">KCTC 13193</strain>
    </source>
</reference>
<dbReference type="Gene3D" id="2.40.50.100">
    <property type="match status" value="1"/>
</dbReference>
<dbReference type="EMBL" id="JBHRRZ010000012">
    <property type="protein sequence ID" value="MFC2948034.1"/>
    <property type="molecule type" value="Genomic_DNA"/>
</dbReference>
<proteinExistence type="predicted"/>
<evidence type="ECO:0000313" key="3">
    <source>
        <dbReference type="Proteomes" id="UP001595387"/>
    </source>
</evidence>
<name>A0ABV7A5D2_9BACI</name>
<comment type="caution">
    <text evidence="2">The sequence shown here is derived from an EMBL/GenBank/DDBJ whole genome shotgun (WGS) entry which is preliminary data.</text>
</comment>
<keyword evidence="3" id="KW-1185">Reference proteome</keyword>
<evidence type="ECO:0000313" key="2">
    <source>
        <dbReference type="EMBL" id="MFC2948034.1"/>
    </source>
</evidence>
<dbReference type="InterPro" id="IPR011053">
    <property type="entry name" value="Single_hybrid_motif"/>
</dbReference>